<protein>
    <recommendedName>
        <fullName evidence="5">UDP-N-acetylmuramyl-tripeptide synthetase</fullName>
    </recommendedName>
</protein>
<accession>A0A1F5VFU7</accession>
<sequence length="445" mass="49925">MENFLRFFKKIIPPPIFAALQPLYHWVLAWAAAAFYWFPSRKLKVIGVTGTNGKSTIVHLITAILEEAGERAASVSSIRFRIGAEERRNDLKMTMPGRFKLQRFLRRAVNAGCKYAVIEVTSEGIQQYRHLGINFFMAVLTNVTPEHIESHGSFEKYRAAKAELFRKATVHILNGEDPSVEYFLKIPAPSGRGSPKGAARRIVYTKKDLPPDIHLRLLGEFNLENAVAAYHAAKILGIEREAIKRALEKVECVPGRLEFIQRELFSVVVDYAHTPDALRKVYETLRPPSSKSPAGKKSDFFGDLKSDFKEAGDFFPGGRLVCVLGAAGGGRDEWKRPEMGKIASRFCDEIILTNEDPYDENPAAILNDIEAGFSKITNYKSQIPNSKKILDRREAIRSALKSAQSGDIVIITGKGSEPWIMGPNGTQIPWDDREVVREELKKIDH</sequence>
<evidence type="ECO:0008006" key="5">
    <source>
        <dbReference type="Google" id="ProtNLM"/>
    </source>
</evidence>
<proteinExistence type="predicted"/>
<dbReference type="Pfam" id="PF02875">
    <property type="entry name" value="Mur_ligase_C"/>
    <property type="match status" value="1"/>
</dbReference>
<organism evidence="3 4">
    <name type="scientific">Candidatus Giovannonibacteria bacterium RIFCSPHIGHO2_01_FULL_45_23</name>
    <dbReference type="NCBI Taxonomy" id="1798325"/>
    <lineage>
        <taxon>Bacteria</taxon>
        <taxon>Candidatus Giovannoniibacteriota</taxon>
    </lineage>
</organism>
<dbReference type="AlphaFoldDB" id="A0A1F5VFU7"/>
<evidence type="ECO:0000259" key="2">
    <source>
        <dbReference type="Pfam" id="PF08245"/>
    </source>
</evidence>
<dbReference type="STRING" id="1798325.A2834_04725"/>
<dbReference type="GO" id="GO:0005524">
    <property type="term" value="F:ATP binding"/>
    <property type="evidence" value="ECO:0007669"/>
    <property type="project" value="InterPro"/>
</dbReference>
<dbReference type="GO" id="GO:0016881">
    <property type="term" value="F:acid-amino acid ligase activity"/>
    <property type="evidence" value="ECO:0007669"/>
    <property type="project" value="InterPro"/>
</dbReference>
<dbReference type="InterPro" id="IPR036615">
    <property type="entry name" value="Mur_ligase_C_dom_sf"/>
</dbReference>
<dbReference type="Gene3D" id="3.40.1190.10">
    <property type="entry name" value="Mur-like, catalytic domain"/>
    <property type="match status" value="1"/>
</dbReference>
<evidence type="ECO:0000313" key="3">
    <source>
        <dbReference type="EMBL" id="OGF62333.1"/>
    </source>
</evidence>
<dbReference type="InterPro" id="IPR004101">
    <property type="entry name" value="Mur_ligase_C"/>
</dbReference>
<reference evidence="3 4" key="1">
    <citation type="journal article" date="2016" name="Nat. Commun.">
        <title>Thousands of microbial genomes shed light on interconnected biogeochemical processes in an aquifer system.</title>
        <authorList>
            <person name="Anantharaman K."/>
            <person name="Brown C.T."/>
            <person name="Hug L.A."/>
            <person name="Sharon I."/>
            <person name="Castelle C.J."/>
            <person name="Probst A.J."/>
            <person name="Thomas B.C."/>
            <person name="Singh A."/>
            <person name="Wilkins M.J."/>
            <person name="Karaoz U."/>
            <person name="Brodie E.L."/>
            <person name="Williams K.H."/>
            <person name="Hubbard S.S."/>
            <person name="Banfield J.F."/>
        </authorList>
    </citation>
    <scope>NUCLEOTIDE SEQUENCE [LARGE SCALE GENOMIC DNA]</scope>
</reference>
<dbReference type="EMBL" id="MFHD01000019">
    <property type="protein sequence ID" value="OGF62333.1"/>
    <property type="molecule type" value="Genomic_DNA"/>
</dbReference>
<dbReference type="PANTHER" id="PTHR23135:SF4">
    <property type="entry name" value="UDP-N-ACETYLMURAMOYL-L-ALANYL-D-GLUTAMATE--2,6-DIAMINOPIMELATE LIGASE MURE HOMOLOG, CHLOROPLASTIC"/>
    <property type="match status" value="1"/>
</dbReference>
<dbReference type="SUPFAM" id="SSF53244">
    <property type="entry name" value="MurD-like peptide ligases, peptide-binding domain"/>
    <property type="match status" value="1"/>
</dbReference>
<comment type="caution">
    <text evidence="3">The sequence shown here is derived from an EMBL/GenBank/DDBJ whole genome shotgun (WGS) entry which is preliminary data.</text>
</comment>
<dbReference type="Pfam" id="PF08245">
    <property type="entry name" value="Mur_ligase_M"/>
    <property type="match status" value="1"/>
</dbReference>
<name>A0A1F5VFU7_9BACT</name>
<gene>
    <name evidence="3" type="ORF">A2834_04725</name>
</gene>
<feature type="domain" description="Mur ligase central" evidence="2">
    <location>
        <begin position="48"/>
        <end position="232"/>
    </location>
</feature>
<evidence type="ECO:0000259" key="1">
    <source>
        <dbReference type="Pfam" id="PF02875"/>
    </source>
</evidence>
<dbReference type="InterPro" id="IPR013221">
    <property type="entry name" value="Mur_ligase_cen"/>
</dbReference>
<evidence type="ECO:0000313" key="4">
    <source>
        <dbReference type="Proteomes" id="UP000179251"/>
    </source>
</evidence>
<feature type="domain" description="Mur ligase C-terminal" evidence="1">
    <location>
        <begin position="311"/>
        <end position="415"/>
    </location>
</feature>
<dbReference type="Proteomes" id="UP000179251">
    <property type="component" value="Unassembled WGS sequence"/>
</dbReference>
<dbReference type="Gene3D" id="3.90.190.20">
    <property type="entry name" value="Mur ligase, C-terminal domain"/>
    <property type="match status" value="1"/>
</dbReference>
<dbReference type="InterPro" id="IPR036565">
    <property type="entry name" value="Mur-like_cat_sf"/>
</dbReference>
<dbReference type="PANTHER" id="PTHR23135">
    <property type="entry name" value="MUR LIGASE FAMILY MEMBER"/>
    <property type="match status" value="1"/>
</dbReference>
<dbReference type="SUPFAM" id="SSF53623">
    <property type="entry name" value="MurD-like peptide ligases, catalytic domain"/>
    <property type="match status" value="1"/>
</dbReference>